<protein>
    <submittedName>
        <fullName evidence="6">Transcriptional regulator</fullName>
    </submittedName>
</protein>
<dbReference type="InterPro" id="IPR036271">
    <property type="entry name" value="Tet_transcr_reg_TetR-rel_C_sf"/>
</dbReference>
<dbReference type="Proteomes" id="UP000076925">
    <property type="component" value="Unassembled WGS sequence"/>
</dbReference>
<dbReference type="Pfam" id="PF13305">
    <property type="entry name" value="TetR_C_33"/>
    <property type="match status" value="1"/>
</dbReference>
<proteinExistence type="predicted"/>
<evidence type="ECO:0000256" key="1">
    <source>
        <dbReference type="ARBA" id="ARBA00023015"/>
    </source>
</evidence>
<dbReference type="Gene3D" id="1.10.357.10">
    <property type="entry name" value="Tetracycline Repressor, domain 2"/>
    <property type="match status" value="1"/>
</dbReference>
<accession>A0A139X356</accession>
<keyword evidence="1" id="KW-0805">Transcription regulation</keyword>
<name>A0A139X356_9CYAN</name>
<dbReference type="EMBL" id="ANNX02000036">
    <property type="protein sequence ID" value="KYC39139.1"/>
    <property type="molecule type" value="Genomic_DNA"/>
</dbReference>
<dbReference type="InterPro" id="IPR025996">
    <property type="entry name" value="MT1864/Rv1816-like_C"/>
</dbReference>
<keyword evidence="7" id="KW-1185">Reference proteome</keyword>
<feature type="DNA-binding region" description="H-T-H motif" evidence="4">
    <location>
        <begin position="32"/>
        <end position="51"/>
    </location>
</feature>
<evidence type="ECO:0000256" key="2">
    <source>
        <dbReference type="ARBA" id="ARBA00023125"/>
    </source>
</evidence>
<organism evidence="6 7">
    <name type="scientific">Scytonema hofmannii PCC 7110</name>
    <dbReference type="NCBI Taxonomy" id="128403"/>
    <lineage>
        <taxon>Bacteria</taxon>
        <taxon>Bacillati</taxon>
        <taxon>Cyanobacteriota</taxon>
        <taxon>Cyanophyceae</taxon>
        <taxon>Nostocales</taxon>
        <taxon>Scytonemataceae</taxon>
        <taxon>Scytonema</taxon>
    </lineage>
</organism>
<sequence length="196" mass="22095">MGRPVKEKSLSRQDIIAAAICCIDRDGASALGVSRVARFLGIKPPAIYKHLENNADLQRATVIELWRQYLTQCQQMIAERSITPDLLKQLGHFARNFAKTYPARYQVMMQVQLQPSDPEAGAIIQQLLNFLRQALNAYDLTDTQLIDVMRMLNAAIYGFIAVEQAGLMTLERSTDQSYDVMLDALIVAIEHIRRDG</sequence>
<gene>
    <name evidence="6" type="ORF">WA1_34810</name>
</gene>
<reference evidence="6 7" key="1">
    <citation type="journal article" date="2013" name="Genome Biol. Evol.">
        <title>Genomes of Stigonematalean cyanobacteria (subsection V) and the evolution of oxygenic photosynthesis from prokaryotes to plastids.</title>
        <authorList>
            <person name="Dagan T."/>
            <person name="Roettger M."/>
            <person name="Stucken K."/>
            <person name="Landan G."/>
            <person name="Koch R."/>
            <person name="Major P."/>
            <person name="Gould S.B."/>
            <person name="Goremykin V.V."/>
            <person name="Rippka R."/>
            <person name="Tandeau de Marsac N."/>
            <person name="Gugger M."/>
            <person name="Lockhart P.J."/>
            <person name="Allen J.F."/>
            <person name="Brune I."/>
            <person name="Maus I."/>
            <person name="Puhler A."/>
            <person name="Martin W.F."/>
        </authorList>
    </citation>
    <scope>NUCLEOTIDE SEQUENCE [LARGE SCALE GENOMIC DNA]</scope>
    <source>
        <strain evidence="6 7">PCC 7110</strain>
    </source>
</reference>
<dbReference type="GO" id="GO:0003677">
    <property type="term" value="F:DNA binding"/>
    <property type="evidence" value="ECO:0007669"/>
    <property type="project" value="UniProtKB-UniRule"/>
</dbReference>
<dbReference type="PROSITE" id="PS50977">
    <property type="entry name" value="HTH_TETR_2"/>
    <property type="match status" value="1"/>
</dbReference>
<keyword evidence="2 4" id="KW-0238">DNA-binding</keyword>
<dbReference type="AlphaFoldDB" id="A0A139X356"/>
<dbReference type="Gene3D" id="1.10.10.60">
    <property type="entry name" value="Homeodomain-like"/>
    <property type="match status" value="1"/>
</dbReference>
<keyword evidence="3" id="KW-0804">Transcription</keyword>
<evidence type="ECO:0000256" key="3">
    <source>
        <dbReference type="ARBA" id="ARBA00023163"/>
    </source>
</evidence>
<dbReference type="RefSeq" id="WP_017743434.1">
    <property type="nucleotide sequence ID" value="NZ_KQ976354.1"/>
</dbReference>
<feature type="domain" description="HTH tetR-type" evidence="5">
    <location>
        <begin position="9"/>
        <end position="69"/>
    </location>
</feature>
<dbReference type="STRING" id="128403.WA1_34810"/>
<evidence type="ECO:0000313" key="6">
    <source>
        <dbReference type="EMBL" id="KYC39139.1"/>
    </source>
</evidence>
<evidence type="ECO:0000313" key="7">
    <source>
        <dbReference type="Proteomes" id="UP000076925"/>
    </source>
</evidence>
<dbReference type="OrthoDB" id="9808476at2"/>
<dbReference type="InterPro" id="IPR001647">
    <property type="entry name" value="HTH_TetR"/>
</dbReference>
<comment type="caution">
    <text evidence="6">The sequence shown here is derived from an EMBL/GenBank/DDBJ whole genome shotgun (WGS) entry which is preliminary data.</text>
</comment>
<evidence type="ECO:0000259" key="5">
    <source>
        <dbReference type="PROSITE" id="PS50977"/>
    </source>
</evidence>
<dbReference type="InterPro" id="IPR009057">
    <property type="entry name" value="Homeodomain-like_sf"/>
</dbReference>
<dbReference type="SUPFAM" id="SSF46689">
    <property type="entry name" value="Homeodomain-like"/>
    <property type="match status" value="1"/>
</dbReference>
<evidence type="ECO:0000256" key="4">
    <source>
        <dbReference type="PROSITE-ProRule" id="PRU00335"/>
    </source>
</evidence>
<dbReference type="SUPFAM" id="SSF48498">
    <property type="entry name" value="Tetracyclin repressor-like, C-terminal domain"/>
    <property type="match status" value="1"/>
</dbReference>